<accession>A0A5C3Q101</accession>
<gene>
    <name evidence="2" type="ORF">BDV98DRAFT_577154</name>
</gene>
<dbReference type="PANTHER" id="PTHR11786">
    <property type="entry name" value="N-HYDROXYARYLAMINE O-ACETYLTRANSFERASE"/>
    <property type="match status" value="1"/>
</dbReference>
<dbReference type="Proteomes" id="UP000305067">
    <property type="component" value="Unassembled WGS sequence"/>
</dbReference>
<dbReference type="Pfam" id="PF00797">
    <property type="entry name" value="Acetyltransf_2"/>
    <property type="match status" value="1"/>
</dbReference>
<evidence type="ECO:0000313" key="2">
    <source>
        <dbReference type="EMBL" id="TFK95775.1"/>
    </source>
</evidence>
<dbReference type="OrthoDB" id="10260017at2759"/>
<dbReference type="EMBL" id="ML178874">
    <property type="protein sequence ID" value="TFK95775.1"/>
    <property type="molecule type" value="Genomic_DNA"/>
</dbReference>
<reference evidence="2 3" key="1">
    <citation type="journal article" date="2019" name="Nat. Ecol. Evol.">
        <title>Megaphylogeny resolves global patterns of mushroom evolution.</title>
        <authorList>
            <person name="Varga T."/>
            <person name="Krizsan K."/>
            <person name="Foldi C."/>
            <person name="Dima B."/>
            <person name="Sanchez-Garcia M."/>
            <person name="Sanchez-Ramirez S."/>
            <person name="Szollosi G.J."/>
            <person name="Szarkandi J.G."/>
            <person name="Papp V."/>
            <person name="Albert L."/>
            <person name="Andreopoulos W."/>
            <person name="Angelini C."/>
            <person name="Antonin V."/>
            <person name="Barry K.W."/>
            <person name="Bougher N.L."/>
            <person name="Buchanan P."/>
            <person name="Buyck B."/>
            <person name="Bense V."/>
            <person name="Catcheside P."/>
            <person name="Chovatia M."/>
            <person name="Cooper J."/>
            <person name="Damon W."/>
            <person name="Desjardin D."/>
            <person name="Finy P."/>
            <person name="Geml J."/>
            <person name="Haridas S."/>
            <person name="Hughes K."/>
            <person name="Justo A."/>
            <person name="Karasinski D."/>
            <person name="Kautmanova I."/>
            <person name="Kiss B."/>
            <person name="Kocsube S."/>
            <person name="Kotiranta H."/>
            <person name="LaButti K.M."/>
            <person name="Lechner B.E."/>
            <person name="Liimatainen K."/>
            <person name="Lipzen A."/>
            <person name="Lukacs Z."/>
            <person name="Mihaltcheva S."/>
            <person name="Morgado L.N."/>
            <person name="Niskanen T."/>
            <person name="Noordeloos M.E."/>
            <person name="Ohm R.A."/>
            <person name="Ortiz-Santana B."/>
            <person name="Ovrebo C."/>
            <person name="Racz N."/>
            <person name="Riley R."/>
            <person name="Savchenko A."/>
            <person name="Shiryaev A."/>
            <person name="Soop K."/>
            <person name="Spirin V."/>
            <person name="Szebenyi C."/>
            <person name="Tomsovsky M."/>
            <person name="Tulloss R.E."/>
            <person name="Uehling J."/>
            <person name="Grigoriev I.V."/>
            <person name="Vagvolgyi C."/>
            <person name="Papp T."/>
            <person name="Martin F.M."/>
            <person name="Miettinen O."/>
            <person name="Hibbett D.S."/>
            <person name="Nagy L.G."/>
        </authorList>
    </citation>
    <scope>NUCLEOTIDE SEQUENCE [LARGE SCALE GENOMIC DNA]</scope>
    <source>
        <strain evidence="2 3">CBS 309.79</strain>
    </source>
</reference>
<proteinExistence type="inferred from homology"/>
<organism evidence="2 3">
    <name type="scientific">Pterulicium gracile</name>
    <dbReference type="NCBI Taxonomy" id="1884261"/>
    <lineage>
        <taxon>Eukaryota</taxon>
        <taxon>Fungi</taxon>
        <taxon>Dikarya</taxon>
        <taxon>Basidiomycota</taxon>
        <taxon>Agaricomycotina</taxon>
        <taxon>Agaricomycetes</taxon>
        <taxon>Agaricomycetidae</taxon>
        <taxon>Agaricales</taxon>
        <taxon>Pleurotineae</taxon>
        <taxon>Pterulaceae</taxon>
        <taxon>Pterulicium</taxon>
    </lineage>
</organism>
<dbReference type="Gene3D" id="3.30.2140.20">
    <property type="match status" value="1"/>
</dbReference>
<keyword evidence="3" id="KW-1185">Reference proteome</keyword>
<evidence type="ECO:0000256" key="1">
    <source>
        <dbReference type="ARBA" id="ARBA00006547"/>
    </source>
</evidence>
<name>A0A5C3Q101_9AGAR</name>
<dbReference type="SUPFAM" id="SSF54001">
    <property type="entry name" value="Cysteine proteinases"/>
    <property type="match status" value="1"/>
</dbReference>
<comment type="similarity">
    <text evidence="1">Belongs to the arylamine N-acetyltransferase family.</text>
</comment>
<sequence length="363" mass="41195">MVSRRIPHTPSVYSTEQIRQYLARIRFPAALDGDAEAPLPPPTMETLHMLNLLHRISFNYETSVMHYSAEHVLDITPEGIFRRLVAEKKGGSFCYGLNILFMEVIRGLGYRTTYVGAEHEVPKFLVVAVSDTPHMCLLVQLPDDEKDTHLLDLGFGGLGLIRPILMNEDEDNVVTGTTPTELHRLRRISPPPHRSRSTSQWWRLEVTHTDQQPSSWDSVLVFSETEHPMSSFVRSSDLQCTMLNGVRFWWEIIAIKYFLVSPTTLAEIPISSSSTSIDPMHLDPAKAVYGRYTLSGNVVRRAIGRGGEVLKTLTTERERIEVLREVFDVKLRDEDERFIEGRAARLDSGYTPVYLTGLEFPAV</sequence>
<protein>
    <submittedName>
        <fullName evidence="2">Uncharacterized protein</fullName>
    </submittedName>
</protein>
<dbReference type="InterPro" id="IPR053710">
    <property type="entry name" value="Arylamine_NAT_domain_sf"/>
</dbReference>
<dbReference type="PANTHER" id="PTHR11786:SF0">
    <property type="entry name" value="ARYLAMINE N-ACETYLTRANSFERASE 4-RELATED"/>
    <property type="match status" value="1"/>
</dbReference>
<dbReference type="GO" id="GO:0016407">
    <property type="term" value="F:acetyltransferase activity"/>
    <property type="evidence" value="ECO:0007669"/>
    <property type="project" value="InterPro"/>
</dbReference>
<dbReference type="AlphaFoldDB" id="A0A5C3Q101"/>
<evidence type="ECO:0000313" key="3">
    <source>
        <dbReference type="Proteomes" id="UP000305067"/>
    </source>
</evidence>
<dbReference type="InterPro" id="IPR038765">
    <property type="entry name" value="Papain-like_cys_pep_sf"/>
</dbReference>
<dbReference type="InterPro" id="IPR001447">
    <property type="entry name" value="Arylamine_N-AcTrfase"/>
</dbReference>